<feature type="compositionally biased region" description="Basic residues" evidence="1">
    <location>
        <begin position="20"/>
        <end position="29"/>
    </location>
</feature>
<reference evidence="2 3" key="1">
    <citation type="submission" date="2017-06" db="EMBL/GenBank/DDBJ databases">
        <authorList>
            <person name="Kim H.J."/>
            <person name="Triplett B.A."/>
        </authorList>
    </citation>
    <scope>NUCLEOTIDE SEQUENCE [LARGE SCALE GENOMIC DNA]</scope>
    <source>
        <strain evidence="2 3">CGMCC 4.1858</strain>
    </source>
</reference>
<accession>A0A239NBY6</accession>
<protein>
    <submittedName>
        <fullName evidence="2">Uncharacterized protein</fullName>
    </submittedName>
</protein>
<evidence type="ECO:0000313" key="3">
    <source>
        <dbReference type="Proteomes" id="UP000198280"/>
    </source>
</evidence>
<organism evidence="2 3">
    <name type="scientific">Actinacidiphila glaucinigra</name>
    <dbReference type="NCBI Taxonomy" id="235986"/>
    <lineage>
        <taxon>Bacteria</taxon>
        <taxon>Bacillati</taxon>
        <taxon>Actinomycetota</taxon>
        <taxon>Actinomycetes</taxon>
        <taxon>Kitasatosporales</taxon>
        <taxon>Streptomycetaceae</taxon>
        <taxon>Actinacidiphila</taxon>
    </lineage>
</organism>
<feature type="region of interest" description="Disordered" evidence="1">
    <location>
        <begin position="1"/>
        <end position="52"/>
    </location>
</feature>
<dbReference type="AlphaFoldDB" id="A0A239NBY6"/>
<name>A0A239NBY6_9ACTN</name>
<evidence type="ECO:0000313" key="2">
    <source>
        <dbReference type="EMBL" id="SNT52487.1"/>
    </source>
</evidence>
<feature type="compositionally biased region" description="Polar residues" evidence="1">
    <location>
        <begin position="31"/>
        <end position="41"/>
    </location>
</feature>
<dbReference type="Proteomes" id="UP000198280">
    <property type="component" value="Unassembled WGS sequence"/>
</dbReference>
<proteinExistence type="predicted"/>
<dbReference type="EMBL" id="FZOF01000034">
    <property type="protein sequence ID" value="SNT52487.1"/>
    <property type="molecule type" value="Genomic_DNA"/>
</dbReference>
<sequence length="72" mass="8039">MELVSPACASTTASWTPVRPRVRKERRKPVQSTASSLSQTAKPRISRRPSALTPVPITTACETTRWLTWAFQ</sequence>
<evidence type="ECO:0000256" key="1">
    <source>
        <dbReference type="SAM" id="MobiDB-lite"/>
    </source>
</evidence>
<keyword evidence="3" id="KW-1185">Reference proteome</keyword>
<gene>
    <name evidence="2" type="ORF">SAMN05216252_13411</name>
</gene>